<dbReference type="InterPro" id="IPR004316">
    <property type="entry name" value="SWEET_rpt"/>
</dbReference>
<feature type="transmembrane region" description="Helical" evidence="9">
    <location>
        <begin position="179"/>
        <end position="201"/>
    </location>
</feature>
<keyword evidence="4 9" id="KW-0762">Sugar transport</keyword>
<comment type="subcellular location">
    <subcellularLocation>
        <location evidence="1">Endomembrane system</location>
        <topology evidence="1">Multi-pass membrane protein</topology>
    </subcellularLocation>
</comment>
<dbReference type="PANTHER" id="PTHR10791">
    <property type="entry name" value="RAG1-ACTIVATING PROTEIN 1"/>
    <property type="match status" value="1"/>
</dbReference>
<dbReference type="FunCoup" id="A0A7J7CLM8">
    <property type="interactions" value="540"/>
</dbReference>
<dbReference type="GO" id="GO:0012505">
    <property type="term" value="C:endomembrane system"/>
    <property type="evidence" value="ECO:0007669"/>
    <property type="project" value="UniProtKB-SubCell"/>
</dbReference>
<evidence type="ECO:0000313" key="11">
    <source>
        <dbReference type="Proteomes" id="UP000593562"/>
    </source>
</evidence>
<keyword evidence="3 9" id="KW-0813">Transport</keyword>
<dbReference type="PANTHER" id="PTHR10791:SF130">
    <property type="entry name" value="BIDIRECTIONAL SUGAR TRANSPORTER SWEET6-RELATED"/>
    <property type="match status" value="1"/>
</dbReference>
<evidence type="ECO:0000256" key="7">
    <source>
        <dbReference type="ARBA" id="ARBA00022989"/>
    </source>
</evidence>
<accession>A0A7J7CLM8</accession>
<feature type="transmembrane region" description="Helical" evidence="9">
    <location>
        <begin position="151"/>
        <end position="173"/>
    </location>
</feature>
<comment type="caution">
    <text evidence="10">The sequence shown here is derived from an EMBL/GenBank/DDBJ whole genome shotgun (WGS) entry which is preliminary data.</text>
</comment>
<evidence type="ECO:0000313" key="10">
    <source>
        <dbReference type="EMBL" id="KAF5734977.1"/>
    </source>
</evidence>
<dbReference type="Gene3D" id="1.20.1280.290">
    <property type="match status" value="2"/>
</dbReference>
<dbReference type="InterPro" id="IPR047664">
    <property type="entry name" value="SWEET"/>
</dbReference>
<keyword evidence="11" id="KW-1185">Reference proteome</keyword>
<reference evidence="10 11" key="1">
    <citation type="journal article" date="2020" name="Nat. Commun.">
        <title>Genome of Tripterygium wilfordii and identification of cytochrome P450 involved in triptolide biosynthesis.</title>
        <authorList>
            <person name="Tu L."/>
            <person name="Su P."/>
            <person name="Zhang Z."/>
            <person name="Gao L."/>
            <person name="Wang J."/>
            <person name="Hu T."/>
            <person name="Zhou J."/>
            <person name="Zhang Y."/>
            <person name="Zhao Y."/>
            <person name="Liu Y."/>
            <person name="Song Y."/>
            <person name="Tong Y."/>
            <person name="Lu Y."/>
            <person name="Yang J."/>
            <person name="Xu C."/>
            <person name="Jia M."/>
            <person name="Peters R.J."/>
            <person name="Huang L."/>
            <person name="Gao W."/>
        </authorList>
    </citation>
    <scope>NUCLEOTIDE SEQUENCE [LARGE SCALE GENOMIC DNA]</scope>
    <source>
        <strain evidence="11">cv. XIE 37</strain>
        <tissue evidence="10">Leaf</tissue>
    </source>
</reference>
<comment type="function">
    <text evidence="9">Mediates both low-affinity uptake and efflux of sugar across the membrane.</text>
</comment>
<dbReference type="AlphaFoldDB" id="A0A7J7CLM8"/>
<comment type="similarity">
    <text evidence="2 9">Belongs to the SWEET sugar transporter family.</text>
</comment>
<gene>
    <name evidence="10" type="ORF">HS088_TW15G00476</name>
</gene>
<feature type="transmembrane region" description="Helical" evidence="9">
    <location>
        <begin position="90"/>
        <end position="113"/>
    </location>
</feature>
<dbReference type="GO" id="GO:0051260">
    <property type="term" value="P:protein homooligomerization"/>
    <property type="evidence" value="ECO:0007669"/>
    <property type="project" value="UniProtKB-ARBA"/>
</dbReference>
<protein>
    <recommendedName>
        <fullName evidence="9">Bidirectional sugar transporter SWEET</fullName>
    </recommendedName>
</protein>
<keyword evidence="6" id="KW-0677">Repeat</keyword>
<dbReference type="GO" id="GO:0051119">
    <property type="term" value="F:sugar transmembrane transporter activity"/>
    <property type="evidence" value="ECO:0007669"/>
    <property type="project" value="InterPro"/>
</dbReference>
<name>A0A7J7CLM8_TRIWF</name>
<dbReference type="InParanoid" id="A0A7J7CLM8"/>
<dbReference type="GO" id="GO:0016020">
    <property type="term" value="C:membrane"/>
    <property type="evidence" value="ECO:0007669"/>
    <property type="project" value="InterPro"/>
</dbReference>
<evidence type="ECO:0000256" key="8">
    <source>
        <dbReference type="ARBA" id="ARBA00023136"/>
    </source>
</evidence>
<evidence type="ECO:0000256" key="9">
    <source>
        <dbReference type="RuleBase" id="RU910715"/>
    </source>
</evidence>
<dbReference type="Pfam" id="PF03083">
    <property type="entry name" value="MtN3_slv"/>
    <property type="match status" value="2"/>
</dbReference>
<evidence type="ECO:0000256" key="3">
    <source>
        <dbReference type="ARBA" id="ARBA00022448"/>
    </source>
</evidence>
<feature type="transmembrane region" description="Helical" evidence="9">
    <location>
        <begin position="30"/>
        <end position="51"/>
    </location>
</feature>
<dbReference type="EMBL" id="JAAARO010000015">
    <property type="protein sequence ID" value="KAF5734977.1"/>
    <property type="molecule type" value="Genomic_DNA"/>
</dbReference>
<dbReference type="FunFam" id="1.20.1280.290:FF:000002">
    <property type="entry name" value="Bidirectional sugar transporter SWEET"/>
    <property type="match status" value="1"/>
</dbReference>
<comment type="caution">
    <text evidence="9">Lacks conserved residue(s) required for the propagation of feature annotation.</text>
</comment>
<dbReference type="FunFam" id="1.20.1280.290:FF:000001">
    <property type="entry name" value="Bidirectional sugar transporter SWEET"/>
    <property type="match status" value="1"/>
</dbReference>
<feature type="transmembrane region" description="Helical" evidence="9">
    <location>
        <begin position="57"/>
        <end position="78"/>
    </location>
</feature>
<feature type="transmembrane region" description="Helical" evidence="9">
    <location>
        <begin position="119"/>
        <end position="139"/>
    </location>
</feature>
<evidence type="ECO:0000256" key="6">
    <source>
        <dbReference type="ARBA" id="ARBA00022737"/>
    </source>
</evidence>
<organism evidence="10 11">
    <name type="scientific">Tripterygium wilfordii</name>
    <name type="common">Thunder God vine</name>
    <dbReference type="NCBI Taxonomy" id="458696"/>
    <lineage>
        <taxon>Eukaryota</taxon>
        <taxon>Viridiplantae</taxon>
        <taxon>Streptophyta</taxon>
        <taxon>Embryophyta</taxon>
        <taxon>Tracheophyta</taxon>
        <taxon>Spermatophyta</taxon>
        <taxon>Magnoliopsida</taxon>
        <taxon>eudicotyledons</taxon>
        <taxon>Gunneridae</taxon>
        <taxon>Pentapetalae</taxon>
        <taxon>rosids</taxon>
        <taxon>fabids</taxon>
        <taxon>Celastrales</taxon>
        <taxon>Celastraceae</taxon>
        <taxon>Tripterygium</taxon>
    </lineage>
</organism>
<keyword evidence="8 9" id="KW-0472">Membrane</keyword>
<evidence type="ECO:0000256" key="2">
    <source>
        <dbReference type="ARBA" id="ARBA00007809"/>
    </source>
</evidence>
<evidence type="ECO:0000256" key="5">
    <source>
        <dbReference type="ARBA" id="ARBA00022692"/>
    </source>
</evidence>
<evidence type="ECO:0000256" key="4">
    <source>
        <dbReference type="ARBA" id="ARBA00022597"/>
    </source>
</evidence>
<sequence>MGKAKAEKFITKRPTFYRIWKKGSVEQYSAAPYLACLVNCMVWVLYGLPMVHPHSTLVVTTNGTGIAIEMFYIVLFLIYSQKHRQRLRVLGIVAVELIFVALLTFLVLHFAHLTNRRTMVVGIVAICFNILMYASPLTVMKLVITTKSVEYMPFILSFVSLLNGVFWSAYGLIRYDFFILLPNGLGSLFALAQLLLYATYYKNTQKILAERKGKALVGLSEVLTEDSKTAINGLNGNGVLH</sequence>
<keyword evidence="5 9" id="KW-0812">Transmembrane</keyword>
<dbReference type="Proteomes" id="UP000593562">
    <property type="component" value="Unassembled WGS sequence"/>
</dbReference>
<keyword evidence="7 9" id="KW-1133">Transmembrane helix</keyword>
<evidence type="ECO:0000256" key="1">
    <source>
        <dbReference type="ARBA" id="ARBA00004127"/>
    </source>
</evidence>
<proteinExistence type="inferred from homology"/>